<dbReference type="Gene3D" id="2.40.50.1020">
    <property type="entry name" value="LytTr DNA-binding domain"/>
    <property type="match status" value="1"/>
</dbReference>
<feature type="domain" description="Response regulatory" evidence="4">
    <location>
        <begin position="6"/>
        <end position="123"/>
    </location>
</feature>
<dbReference type="InterPro" id="IPR001789">
    <property type="entry name" value="Sig_transdc_resp-reg_receiver"/>
</dbReference>
<dbReference type="Gene3D" id="3.40.50.2300">
    <property type="match status" value="1"/>
</dbReference>
<feature type="modified residue" description="4-aspartylphosphate" evidence="3">
    <location>
        <position position="60"/>
    </location>
</feature>
<dbReference type="SMART" id="SM00448">
    <property type="entry name" value="REC"/>
    <property type="match status" value="1"/>
</dbReference>
<dbReference type="SMART" id="SM00850">
    <property type="entry name" value="LytTR"/>
    <property type="match status" value="1"/>
</dbReference>
<dbReference type="Proteomes" id="UP000652847">
    <property type="component" value="Unassembled WGS sequence"/>
</dbReference>
<dbReference type="InterPro" id="IPR046947">
    <property type="entry name" value="LytR-like"/>
</dbReference>
<name>A0A8I0DQ85_9FIRM</name>
<dbReference type="Pfam" id="PF00072">
    <property type="entry name" value="Response_reg"/>
    <property type="match status" value="1"/>
</dbReference>
<dbReference type="PROSITE" id="PS50110">
    <property type="entry name" value="RESPONSE_REGULATORY"/>
    <property type="match status" value="1"/>
</dbReference>
<dbReference type="EMBL" id="JACOOT010000009">
    <property type="protein sequence ID" value="MBC5650241.1"/>
    <property type="molecule type" value="Genomic_DNA"/>
</dbReference>
<dbReference type="SUPFAM" id="SSF52172">
    <property type="entry name" value="CheY-like"/>
    <property type="match status" value="1"/>
</dbReference>
<dbReference type="AlphaFoldDB" id="A0A8I0DQ85"/>
<dbReference type="PROSITE" id="PS50930">
    <property type="entry name" value="HTH_LYTTR"/>
    <property type="match status" value="1"/>
</dbReference>
<comment type="function">
    <text evidence="2">May play the central regulatory role in sporulation. It may be an element of the effector pathway responsible for the activation of sporulation genes in response to nutritional stress. Spo0A may act in concert with spo0H (a sigma factor) to control the expression of some genes that are critical to the sporulation process.</text>
</comment>
<evidence type="ECO:0000256" key="2">
    <source>
        <dbReference type="ARBA" id="ARBA00024867"/>
    </source>
</evidence>
<dbReference type="GO" id="GO:0000156">
    <property type="term" value="F:phosphorelay response regulator activity"/>
    <property type="evidence" value="ECO:0007669"/>
    <property type="project" value="InterPro"/>
</dbReference>
<dbReference type="InterPro" id="IPR007492">
    <property type="entry name" value="LytTR_DNA-bd_dom"/>
</dbReference>
<dbReference type="PANTHER" id="PTHR37299">
    <property type="entry name" value="TRANSCRIPTIONAL REGULATOR-RELATED"/>
    <property type="match status" value="1"/>
</dbReference>
<dbReference type="Pfam" id="PF04397">
    <property type="entry name" value="LytTR"/>
    <property type="match status" value="1"/>
</dbReference>
<dbReference type="GO" id="GO:0003677">
    <property type="term" value="F:DNA binding"/>
    <property type="evidence" value="ECO:0007669"/>
    <property type="project" value="InterPro"/>
</dbReference>
<organism evidence="6 7">
    <name type="scientific">Blautia segnis</name>
    <dbReference type="NCBI Taxonomy" id="2763030"/>
    <lineage>
        <taxon>Bacteria</taxon>
        <taxon>Bacillati</taxon>
        <taxon>Bacillota</taxon>
        <taxon>Clostridia</taxon>
        <taxon>Lachnospirales</taxon>
        <taxon>Lachnospiraceae</taxon>
        <taxon>Blautia</taxon>
    </lineage>
</organism>
<dbReference type="PANTHER" id="PTHR37299:SF1">
    <property type="entry name" value="STAGE 0 SPORULATION PROTEIN A HOMOLOG"/>
    <property type="match status" value="1"/>
</dbReference>
<keyword evidence="3" id="KW-0597">Phosphoprotein</keyword>
<evidence type="ECO:0000259" key="5">
    <source>
        <dbReference type="PROSITE" id="PS50930"/>
    </source>
</evidence>
<feature type="domain" description="HTH LytTR-type" evidence="5">
    <location>
        <begin position="132"/>
        <end position="231"/>
    </location>
</feature>
<accession>A0A8I0DQ85</accession>
<dbReference type="RefSeq" id="WP_021925267.1">
    <property type="nucleotide sequence ID" value="NZ_JACOOT010000009.1"/>
</dbReference>
<evidence type="ECO:0000313" key="7">
    <source>
        <dbReference type="Proteomes" id="UP000652847"/>
    </source>
</evidence>
<evidence type="ECO:0000256" key="1">
    <source>
        <dbReference type="ARBA" id="ARBA00018672"/>
    </source>
</evidence>
<protein>
    <recommendedName>
        <fullName evidence="1">Stage 0 sporulation protein A homolog</fullName>
    </recommendedName>
</protein>
<sequence>MNGEIKVAVCDDLEEDRQVLVNLLSEYTDKNNLYVKIQEFTSGEAFLASDTSEYSLVFMDIFMDGINGMETAKALIVRNSRVQIVFESTSTEFAAEAFDIEALHYLVKPVKKEKLFGILDRFFDSVYSLRTVNVKVGRLEESIYLSDILYVEADGKRAKVHTKKGVMEVSMSVAELERVLPEKEFCRPIRWALVSMREIAAMPTDVLKLSDQTEIPISRLKRREIQETFADYSWRSTRRRMRGKTG</sequence>
<comment type="caution">
    <text evidence="6">The sequence shown here is derived from an EMBL/GenBank/DDBJ whole genome shotgun (WGS) entry which is preliminary data.</text>
</comment>
<reference evidence="6 7" key="1">
    <citation type="submission" date="2020-08" db="EMBL/GenBank/DDBJ databases">
        <title>Genome public.</title>
        <authorList>
            <person name="Liu C."/>
            <person name="Sun Q."/>
        </authorList>
    </citation>
    <scope>NUCLEOTIDE SEQUENCE [LARGE SCALE GENOMIC DNA]</scope>
    <source>
        <strain evidence="6 7">BX17</strain>
    </source>
</reference>
<dbReference type="InterPro" id="IPR011006">
    <property type="entry name" value="CheY-like_superfamily"/>
</dbReference>
<evidence type="ECO:0000313" key="6">
    <source>
        <dbReference type="EMBL" id="MBC5650241.1"/>
    </source>
</evidence>
<keyword evidence="7" id="KW-1185">Reference proteome</keyword>
<gene>
    <name evidence="6" type="ORF">H8S54_03675</name>
</gene>
<evidence type="ECO:0000256" key="3">
    <source>
        <dbReference type="PROSITE-ProRule" id="PRU00169"/>
    </source>
</evidence>
<evidence type="ECO:0000259" key="4">
    <source>
        <dbReference type="PROSITE" id="PS50110"/>
    </source>
</evidence>
<proteinExistence type="predicted"/>